<organism evidence="2 3">
    <name type="scientific">Oidiodendron maius (strain Zn)</name>
    <dbReference type="NCBI Taxonomy" id="913774"/>
    <lineage>
        <taxon>Eukaryota</taxon>
        <taxon>Fungi</taxon>
        <taxon>Dikarya</taxon>
        <taxon>Ascomycota</taxon>
        <taxon>Pezizomycotina</taxon>
        <taxon>Leotiomycetes</taxon>
        <taxon>Leotiomycetes incertae sedis</taxon>
        <taxon>Myxotrichaceae</taxon>
        <taxon>Oidiodendron</taxon>
    </lineage>
</organism>
<proteinExistence type="predicted"/>
<evidence type="ECO:0000256" key="1">
    <source>
        <dbReference type="SAM" id="MobiDB-lite"/>
    </source>
</evidence>
<sequence>MVLSPIVYAVFRAVKSVVEMYRKRVQEVDEWVADEEVEGLLKNDTYIEDFGEVEKKEVAEWKGGEKTSVKESLPPPPYIPMKTEKSSTS</sequence>
<evidence type="ECO:0000313" key="2">
    <source>
        <dbReference type="EMBL" id="KIM94115.1"/>
    </source>
</evidence>
<keyword evidence="3" id="KW-1185">Reference proteome</keyword>
<dbReference type="OrthoDB" id="3917128at2759"/>
<gene>
    <name evidence="2" type="ORF">OIDMADRAFT_21438</name>
</gene>
<name>A0A0C3GD85_OIDMZ</name>
<reference evidence="3" key="2">
    <citation type="submission" date="2015-01" db="EMBL/GenBank/DDBJ databases">
        <title>Evolutionary Origins and Diversification of the Mycorrhizal Mutualists.</title>
        <authorList>
            <consortium name="DOE Joint Genome Institute"/>
            <consortium name="Mycorrhizal Genomics Consortium"/>
            <person name="Kohler A."/>
            <person name="Kuo A."/>
            <person name="Nagy L.G."/>
            <person name="Floudas D."/>
            <person name="Copeland A."/>
            <person name="Barry K.W."/>
            <person name="Cichocki N."/>
            <person name="Veneault-Fourrey C."/>
            <person name="LaButti K."/>
            <person name="Lindquist E.A."/>
            <person name="Lipzen A."/>
            <person name="Lundell T."/>
            <person name="Morin E."/>
            <person name="Murat C."/>
            <person name="Riley R."/>
            <person name="Ohm R."/>
            <person name="Sun H."/>
            <person name="Tunlid A."/>
            <person name="Henrissat B."/>
            <person name="Grigoriev I.V."/>
            <person name="Hibbett D.S."/>
            <person name="Martin F."/>
        </authorList>
    </citation>
    <scope>NUCLEOTIDE SEQUENCE [LARGE SCALE GENOMIC DNA]</scope>
    <source>
        <strain evidence="3">Zn</strain>
    </source>
</reference>
<dbReference type="EMBL" id="KN832891">
    <property type="protein sequence ID" value="KIM94115.1"/>
    <property type="molecule type" value="Genomic_DNA"/>
</dbReference>
<dbReference type="Proteomes" id="UP000054321">
    <property type="component" value="Unassembled WGS sequence"/>
</dbReference>
<dbReference type="AlphaFoldDB" id="A0A0C3GD85"/>
<protein>
    <submittedName>
        <fullName evidence="2">Uncharacterized protein</fullName>
    </submittedName>
</protein>
<accession>A0A0C3GD85</accession>
<dbReference type="HOGENOM" id="CLU_2455325_0_0_1"/>
<reference evidence="2 3" key="1">
    <citation type="submission" date="2014-04" db="EMBL/GenBank/DDBJ databases">
        <authorList>
            <consortium name="DOE Joint Genome Institute"/>
            <person name="Kuo A."/>
            <person name="Martino E."/>
            <person name="Perotto S."/>
            <person name="Kohler A."/>
            <person name="Nagy L.G."/>
            <person name="Floudas D."/>
            <person name="Copeland A."/>
            <person name="Barry K.W."/>
            <person name="Cichocki N."/>
            <person name="Veneault-Fourrey C."/>
            <person name="LaButti K."/>
            <person name="Lindquist E.A."/>
            <person name="Lipzen A."/>
            <person name="Lundell T."/>
            <person name="Morin E."/>
            <person name="Murat C."/>
            <person name="Sun H."/>
            <person name="Tunlid A."/>
            <person name="Henrissat B."/>
            <person name="Grigoriev I.V."/>
            <person name="Hibbett D.S."/>
            <person name="Martin F."/>
            <person name="Nordberg H.P."/>
            <person name="Cantor M.N."/>
            <person name="Hua S.X."/>
        </authorList>
    </citation>
    <scope>NUCLEOTIDE SEQUENCE [LARGE SCALE GENOMIC DNA]</scope>
    <source>
        <strain evidence="2 3">Zn</strain>
    </source>
</reference>
<evidence type="ECO:0000313" key="3">
    <source>
        <dbReference type="Proteomes" id="UP000054321"/>
    </source>
</evidence>
<feature type="region of interest" description="Disordered" evidence="1">
    <location>
        <begin position="64"/>
        <end position="89"/>
    </location>
</feature>
<dbReference type="InParanoid" id="A0A0C3GD85"/>